<name>A0A2D2AUD6_9CAUL</name>
<evidence type="ECO:0000259" key="4">
    <source>
        <dbReference type="Pfam" id="PF08241"/>
    </source>
</evidence>
<dbReference type="KEGG" id="cmb:CSW64_03915"/>
<dbReference type="EMBL" id="CP024201">
    <property type="protein sequence ID" value="ATQ41619.1"/>
    <property type="molecule type" value="Genomic_DNA"/>
</dbReference>
<gene>
    <name evidence="5" type="ORF">CSW64_03915</name>
</gene>
<dbReference type="InterPro" id="IPR050602">
    <property type="entry name" value="Malonyl-ACP_OMT"/>
</dbReference>
<dbReference type="InterPro" id="IPR013216">
    <property type="entry name" value="Methyltransf_11"/>
</dbReference>
<proteinExistence type="predicted"/>
<sequence length="306" mass="32889">MTATPPILFDRDLHRRRLDRAAAGYDQAAFLKRRAAEDAVQRLEAIMRRFPVAVDLGARNGAFAAALADSDAAGKIDLLVETDLSTAMLTGRAGPRLVADEERLPFAAASLDLVVSTLALHWTNDLVGALIQIRRALKPDGLFIGALLGGATLTELRQSLLEAEAELSGGAGLRVSPFADAFDAAALLQRAGFALPVTDVDRVTVRYANPLELLRDLRAMGEGNVLLDRPRKPLRRAVLLRAMDIYQARFAQADGRVPATFEIVTITGWAPHESQQKPLKPGSAKMRLADALGTVEKSAGEKPGEA</sequence>
<dbReference type="Pfam" id="PF08241">
    <property type="entry name" value="Methyltransf_11"/>
    <property type="match status" value="1"/>
</dbReference>
<keyword evidence="2 5" id="KW-0808">Transferase</keyword>
<dbReference type="Gene3D" id="3.40.50.150">
    <property type="entry name" value="Vaccinia Virus protein VP39"/>
    <property type="match status" value="1"/>
</dbReference>
<dbReference type="InterPro" id="IPR029063">
    <property type="entry name" value="SAM-dependent_MTases_sf"/>
</dbReference>
<protein>
    <submittedName>
        <fullName evidence="5">SAM-dependent methyltransferase</fullName>
    </submittedName>
</protein>
<dbReference type="GO" id="GO:0008757">
    <property type="term" value="F:S-adenosylmethionine-dependent methyltransferase activity"/>
    <property type="evidence" value="ECO:0007669"/>
    <property type="project" value="InterPro"/>
</dbReference>
<dbReference type="GO" id="GO:0032259">
    <property type="term" value="P:methylation"/>
    <property type="evidence" value="ECO:0007669"/>
    <property type="project" value="UniProtKB-KW"/>
</dbReference>
<dbReference type="PANTHER" id="PTHR13090:SF1">
    <property type="entry name" value="ARGININE-HYDROXYLASE NDUFAF5, MITOCHONDRIAL"/>
    <property type="match status" value="1"/>
</dbReference>
<keyword evidence="6" id="KW-1185">Reference proteome</keyword>
<evidence type="ECO:0000256" key="1">
    <source>
        <dbReference type="ARBA" id="ARBA00022603"/>
    </source>
</evidence>
<reference evidence="5 6" key="1">
    <citation type="submission" date="2017-10" db="EMBL/GenBank/DDBJ databases">
        <title>Genome sequence of Caulobacter mirabilis FWC38.</title>
        <authorList>
            <person name="Fiebig A."/>
            <person name="Crosson S."/>
        </authorList>
    </citation>
    <scope>NUCLEOTIDE SEQUENCE [LARGE SCALE GENOMIC DNA]</scope>
    <source>
        <strain evidence="5 6">FWC 38</strain>
    </source>
</reference>
<evidence type="ECO:0000256" key="2">
    <source>
        <dbReference type="ARBA" id="ARBA00022679"/>
    </source>
</evidence>
<organism evidence="5 6">
    <name type="scientific">Caulobacter mirabilis</name>
    <dbReference type="NCBI Taxonomy" id="69666"/>
    <lineage>
        <taxon>Bacteria</taxon>
        <taxon>Pseudomonadati</taxon>
        <taxon>Pseudomonadota</taxon>
        <taxon>Alphaproteobacteria</taxon>
        <taxon>Caulobacterales</taxon>
        <taxon>Caulobacteraceae</taxon>
        <taxon>Caulobacter</taxon>
    </lineage>
</organism>
<evidence type="ECO:0000313" key="6">
    <source>
        <dbReference type="Proteomes" id="UP000228945"/>
    </source>
</evidence>
<feature type="domain" description="Methyltransferase type 11" evidence="4">
    <location>
        <begin position="54"/>
        <end position="144"/>
    </location>
</feature>
<dbReference type="PANTHER" id="PTHR13090">
    <property type="entry name" value="ARGININE-HYDROXYLASE NDUFAF5, MITOCHONDRIAL"/>
    <property type="match status" value="1"/>
</dbReference>
<accession>A0A2D2AUD6</accession>
<evidence type="ECO:0000313" key="5">
    <source>
        <dbReference type="EMBL" id="ATQ41619.1"/>
    </source>
</evidence>
<dbReference type="RefSeq" id="WP_099620876.1">
    <property type="nucleotide sequence ID" value="NZ_CP024201.1"/>
</dbReference>
<keyword evidence="1 5" id="KW-0489">Methyltransferase</keyword>
<dbReference type="AlphaFoldDB" id="A0A2D2AUD6"/>
<dbReference type="OrthoDB" id="9793723at2"/>
<evidence type="ECO:0000256" key="3">
    <source>
        <dbReference type="SAM" id="MobiDB-lite"/>
    </source>
</evidence>
<dbReference type="SUPFAM" id="SSF53335">
    <property type="entry name" value="S-adenosyl-L-methionine-dependent methyltransferases"/>
    <property type="match status" value="1"/>
</dbReference>
<feature type="region of interest" description="Disordered" evidence="3">
    <location>
        <begin position="273"/>
        <end position="306"/>
    </location>
</feature>
<dbReference type="Proteomes" id="UP000228945">
    <property type="component" value="Chromosome"/>
</dbReference>